<evidence type="ECO:0000313" key="4">
    <source>
        <dbReference type="Proteomes" id="UP000218209"/>
    </source>
</evidence>
<feature type="chain" id="PRO_5012371957" description="Beta-lactamase-related domain-containing protein" evidence="1">
    <location>
        <begin position="28"/>
        <end position="663"/>
    </location>
</feature>
<dbReference type="SUPFAM" id="SSF56601">
    <property type="entry name" value="beta-lactamase/transpeptidase-like"/>
    <property type="match status" value="1"/>
</dbReference>
<proteinExistence type="predicted"/>
<dbReference type="InterPro" id="IPR050491">
    <property type="entry name" value="AmpC-like"/>
</dbReference>
<gene>
    <name evidence="3" type="ORF">BU14_0014s0048</name>
</gene>
<dbReference type="InterPro" id="IPR001466">
    <property type="entry name" value="Beta-lactam-related"/>
</dbReference>
<dbReference type="AlphaFoldDB" id="A0A1X6PL78"/>
<keyword evidence="4" id="KW-1185">Reference proteome</keyword>
<dbReference type="OrthoDB" id="5946976at2759"/>
<organism evidence="3 4">
    <name type="scientific">Porphyra umbilicalis</name>
    <name type="common">Purple laver</name>
    <name type="synonym">Red alga</name>
    <dbReference type="NCBI Taxonomy" id="2786"/>
    <lineage>
        <taxon>Eukaryota</taxon>
        <taxon>Rhodophyta</taxon>
        <taxon>Bangiophyceae</taxon>
        <taxon>Bangiales</taxon>
        <taxon>Bangiaceae</taxon>
        <taxon>Porphyra</taxon>
    </lineage>
</organism>
<dbReference type="EMBL" id="KV918761">
    <property type="protein sequence ID" value="OSX81498.1"/>
    <property type="molecule type" value="Genomic_DNA"/>
</dbReference>
<keyword evidence="1" id="KW-0732">Signal</keyword>
<dbReference type="Gene3D" id="3.40.710.10">
    <property type="entry name" value="DD-peptidase/beta-lactamase superfamily"/>
    <property type="match status" value="1"/>
</dbReference>
<protein>
    <recommendedName>
        <fullName evidence="2">Beta-lactamase-related domain-containing protein</fullName>
    </recommendedName>
</protein>
<evidence type="ECO:0000313" key="3">
    <source>
        <dbReference type="EMBL" id="OSX81498.1"/>
    </source>
</evidence>
<accession>A0A1X6PL78</accession>
<dbReference type="PANTHER" id="PTHR46825:SF9">
    <property type="entry name" value="BETA-LACTAMASE-RELATED DOMAIN-CONTAINING PROTEIN"/>
    <property type="match status" value="1"/>
</dbReference>
<dbReference type="PANTHER" id="PTHR46825">
    <property type="entry name" value="D-ALANYL-D-ALANINE-CARBOXYPEPTIDASE/ENDOPEPTIDASE AMPH"/>
    <property type="match status" value="1"/>
</dbReference>
<evidence type="ECO:0000259" key="2">
    <source>
        <dbReference type="Pfam" id="PF00144"/>
    </source>
</evidence>
<feature type="domain" description="Beta-lactamase-related" evidence="2">
    <location>
        <begin position="56"/>
        <end position="389"/>
    </location>
</feature>
<dbReference type="InterPro" id="IPR012338">
    <property type="entry name" value="Beta-lactam/transpept-like"/>
</dbReference>
<name>A0A1X6PL78_PORUM</name>
<sequence length="663" mass="65880">MAPLRCLRLRAIPLLLLVAAAAAAAAALPARGGDGDTPPDTDALAALHAPLANLTTAGAAVGVFYAGRLVHSAAYGFADVENGVRMTPATRTNVGSVSKQFTAWLVLQAAAAGNLTLDDPVRDYLPELPAYGGADLRLHHLVYHTSGVRDMPTVLSLSAWEDLGEIPRARSVAVIARQSRLRFPPGARWEYSNSNYILLAAVLERLAGGVPLEALLRARIFEPLGMAATELRGDPRRLYPRLANSYASVPAAGGAAGDAPLAGLRRAPREWTAPGSTGILSTAADLAAWDANWSNNTLGGGADLVARAQAPFGLPPRPPAGVAPGGNGTQYGAGLFPTTLANRTVFLHDGVDAGYITLLLRVPSLRLGLLLAATSTDVFPRVYATMVAALGALRPDVFRGEAAAVAAALASTPTPSPLPVGADVDPDRLCALPPVAVPAGAATRLAGVWVATGGLGGRGGGRPTFSLSLPTPAPAAAEAAAATATAAAAAASGGDGDAAAGGTPPPLSPSTLVATLGATTPVVLTAITPTVWAGPFEGVACGLVARFDGAPDAGGVVLALAPAAAAAAGGGGLAGVNGTAAATLAATRPAAAQLRADDAGRVAGTFYARDVGDTYTLRAPWAGGVALTNEWGDAPPSVLLPVVGGGGVGERDGDGGGSEGGGG</sequence>
<dbReference type="Proteomes" id="UP000218209">
    <property type="component" value="Unassembled WGS sequence"/>
</dbReference>
<evidence type="ECO:0000256" key="1">
    <source>
        <dbReference type="SAM" id="SignalP"/>
    </source>
</evidence>
<feature type="signal peptide" evidence="1">
    <location>
        <begin position="1"/>
        <end position="27"/>
    </location>
</feature>
<reference evidence="3 4" key="1">
    <citation type="submission" date="2017-03" db="EMBL/GenBank/DDBJ databases">
        <title>WGS assembly of Porphyra umbilicalis.</title>
        <authorList>
            <person name="Brawley S.H."/>
            <person name="Blouin N.A."/>
            <person name="Ficko-Blean E."/>
            <person name="Wheeler G.L."/>
            <person name="Lohr M."/>
            <person name="Goodson H.V."/>
            <person name="Jenkins J.W."/>
            <person name="Blaby-Haas C.E."/>
            <person name="Helliwell K.E."/>
            <person name="Chan C."/>
            <person name="Marriage T."/>
            <person name="Bhattacharya D."/>
            <person name="Klein A.S."/>
            <person name="Badis Y."/>
            <person name="Brodie J."/>
            <person name="Cao Y."/>
            <person name="Collen J."/>
            <person name="Dittami S.M."/>
            <person name="Gachon C.M."/>
            <person name="Green B.R."/>
            <person name="Karpowicz S."/>
            <person name="Kim J.W."/>
            <person name="Kudahl U."/>
            <person name="Lin S."/>
            <person name="Michel G."/>
            <person name="Mittag M."/>
            <person name="Olson B.J."/>
            <person name="Pangilinan J."/>
            <person name="Peng Y."/>
            <person name="Qiu H."/>
            <person name="Shu S."/>
            <person name="Singer J.T."/>
            <person name="Smith A.G."/>
            <person name="Sprecher B.N."/>
            <person name="Wagner V."/>
            <person name="Wang W."/>
            <person name="Wang Z.-Y."/>
            <person name="Yan J."/>
            <person name="Yarish C."/>
            <person name="Zoeuner-Riek S."/>
            <person name="Zhuang Y."/>
            <person name="Zou Y."/>
            <person name="Lindquist E.A."/>
            <person name="Grimwood J."/>
            <person name="Barry K."/>
            <person name="Rokhsar D.S."/>
            <person name="Schmutz J."/>
            <person name="Stiller J.W."/>
            <person name="Grossman A.R."/>
            <person name="Prochnik S.E."/>
        </authorList>
    </citation>
    <scope>NUCLEOTIDE SEQUENCE [LARGE SCALE GENOMIC DNA]</scope>
    <source>
        <strain evidence="3">4086291</strain>
    </source>
</reference>
<dbReference type="Pfam" id="PF00144">
    <property type="entry name" value="Beta-lactamase"/>
    <property type="match status" value="1"/>
</dbReference>